<dbReference type="InterPro" id="IPR035289">
    <property type="entry name" value="DUF5366"/>
</dbReference>
<proteinExistence type="predicted"/>
<feature type="transmembrane region" description="Helical" evidence="1">
    <location>
        <begin position="28"/>
        <end position="51"/>
    </location>
</feature>
<protein>
    <submittedName>
        <fullName evidence="2">Membrane protein</fullName>
    </submittedName>
</protein>
<reference evidence="2 3" key="1">
    <citation type="submission" date="2013-12" db="EMBL/GenBank/DDBJ databases">
        <title>NBRP : Genome information of microbial organism related human and environment.</title>
        <authorList>
            <person name="Hattori M."/>
            <person name="Oshima K."/>
            <person name="Inaba H."/>
            <person name="Suda W."/>
            <person name="Sakamoto M."/>
            <person name="Iino T."/>
            <person name="Kitahara M."/>
            <person name="Oshida Y."/>
            <person name="Iida T."/>
            <person name="Kudo T."/>
            <person name="Itoh T."/>
            <person name="Ahmed I."/>
            <person name="Ohkuma M."/>
        </authorList>
    </citation>
    <scope>NUCLEOTIDE SEQUENCE [LARGE SCALE GENOMIC DNA]</scope>
    <source>
        <strain evidence="2 3">JCM 21738</strain>
    </source>
</reference>
<name>W4RKE2_9BACI</name>
<keyword evidence="1" id="KW-0812">Transmembrane</keyword>
<dbReference type="AlphaFoldDB" id="W4RKE2"/>
<organism evidence="2 3">
    <name type="scientific">Mesobacillus boroniphilus JCM 21738</name>
    <dbReference type="NCBI Taxonomy" id="1294265"/>
    <lineage>
        <taxon>Bacteria</taxon>
        <taxon>Bacillati</taxon>
        <taxon>Bacillota</taxon>
        <taxon>Bacilli</taxon>
        <taxon>Bacillales</taxon>
        <taxon>Bacillaceae</taxon>
        <taxon>Mesobacillus</taxon>
    </lineage>
</organism>
<dbReference type="Proteomes" id="UP000018949">
    <property type="component" value="Unassembled WGS sequence"/>
</dbReference>
<evidence type="ECO:0000256" key="1">
    <source>
        <dbReference type="SAM" id="Phobius"/>
    </source>
</evidence>
<sequence>MAIFAVATMVYFIYFVYKISPKLTMAGLIGIVFFQVILWSTLVLGIIYLAVKVYNSLIASLPI</sequence>
<keyword evidence="1" id="KW-0472">Membrane</keyword>
<keyword evidence="1" id="KW-1133">Transmembrane helix</keyword>
<evidence type="ECO:0000313" key="2">
    <source>
        <dbReference type="EMBL" id="GAE44607.1"/>
    </source>
</evidence>
<dbReference type="Pfam" id="PF17328">
    <property type="entry name" value="DUF5366"/>
    <property type="match status" value="1"/>
</dbReference>
<accession>W4RKE2</accession>
<comment type="caution">
    <text evidence="2">The sequence shown here is derived from an EMBL/GenBank/DDBJ whole genome shotgun (WGS) entry which is preliminary data.</text>
</comment>
<gene>
    <name evidence="2" type="ORF">JCM21738_1330</name>
</gene>
<dbReference type="EMBL" id="BAUW01000010">
    <property type="protein sequence ID" value="GAE44607.1"/>
    <property type="molecule type" value="Genomic_DNA"/>
</dbReference>
<evidence type="ECO:0000313" key="3">
    <source>
        <dbReference type="Proteomes" id="UP000018949"/>
    </source>
</evidence>
<keyword evidence="3" id="KW-1185">Reference proteome</keyword>